<sequence>MASIKDTKSDIEEDDRAYGASSENKKRFSFLADAVMGAEVDARTDDDEYLSEKSLRRLEDSHQAVITLLGLGQFAPYNQTTGLGLLLPSGKQVYSFEAYCKGWGIPRGAEWTESLWRKVQSCSRLSRLASPLTLMLLSYVASANISRRVLECCLAKHSNLMSWKTIDLAEEGDKVEEQKMATAVGRWLSECNKVLADATKRVTEEFKVKDTSEILRRWCNVAPKSHQTWSDFFAKERMLYAQLEGVELIGTAWQVRRDKLLRALSIYPYFKNEVAKAQEFPSLKKTKNIEGFIKALENLAERHSPLSLDVVLGVVGEENARGVAARKPGQDYKSRFQGHDQPAGFKRDSSTVKTEGVENPRKKVQNCFECGQTGHFKRDCPKKKATTTMAGESSSSEKRSGAAGGQKTTRSGHTYVLSDKFHSTSDLHIENIQFTGSDDGPKVLRACLDTGSTINICSDKAATELRANIVDLGHDAMTASSLGGPVKLTRMAELQLAAADRVIDSHFYIPDASSPEGEGMSQFDVLIGRPTLEGLGYRLIQVSENGTTDLGKQEDKRRATTPEFVDSVFEEDPLENFVAYSKPTTSIKVDIDPNMPIEPLVARGVRYLTTKYISWTRVPGNKWYRFRIRPIDVVGGDVQDCDGQTHVFEFDWESAPSSEEQHHGHKQYDYSAQLISRLDDEQRDIFAGEIDEYLRRKWWVTEEESHILGSDPDASVDGQDPIVVFPVISESASTRVRPCADARGANKTLPPAGYYDLPIADCALKLLSSPSGYLQYKDISKAFYRLTVRRSKALGLTINRKKYLTRRVAFGVRFGPLALSCFTTALIHSVYSALLDEDCPELFPEERASYIKGLTLLVYYDDFMVSATSPQLGELVSTLLSHIGAVVGAEFPSSKADRILAEPRKHIGLCWYFKEGKLCAACPQVDPRKWQISRPVTKREVFRLCGLAPDVLCQHPERSLIFDLLRSWSGAFGVATDRSSWDEPLPLDDADFQTLQCLIDRIKSLSGTCEHTSWADATELHGFTDACDEGYGWSIQTPDGGVVLEKCKRFPLTLKWHTNRKELYAVTDMGVTVHSSQGELKDPCVLVLIDTYSTWLELRLVPDQSTDSAIDGLLAWSMRFGPPLNLQSDRGSAFISKVMEATLKAFGISHTTGAGHHPQPQGEAERAVAVVKGGLRKLAAHVPLSIAMKYLGFISRLHNTSPRYGSSVTPEELIYGGRTRDSLQTLLEGGEVGEQQPEGVDEYLSQLRDELVTLHETWRHTLAEARVTNLVGGAVRHEPPIEVQDRVFRIIVDGLHKRRVLGPYTVLNLEGSMAELTGGVRAPLWQLWAAPGNDAVRRYGDFGLPDFEDLREKRLEELSKGDLVVFRNPSDDPESVVCIDLGRVSANNLAQETLTLDRLQVDEAGIWYDTVQGSAIVELEYNDVVCTGPRVKLTKSGRLSAELKKMLQRIGIPF</sequence>
<dbReference type="Gene3D" id="3.30.420.10">
    <property type="entry name" value="Ribonuclease H-like superfamily/Ribonuclease H"/>
    <property type="match status" value="1"/>
</dbReference>
<dbReference type="EMBL" id="GG679899">
    <property type="protein sequence ID" value="EER07435.1"/>
    <property type="molecule type" value="Genomic_DNA"/>
</dbReference>
<evidence type="ECO:0000313" key="9">
    <source>
        <dbReference type="EMBL" id="EER07435.1"/>
    </source>
</evidence>
<keyword evidence="10" id="KW-1185">Reference proteome</keyword>
<dbReference type="SUPFAM" id="SSF53098">
    <property type="entry name" value="Ribonuclease H-like"/>
    <property type="match status" value="1"/>
</dbReference>
<dbReference type="InterPro" id="IPR036875">
    <property type="entry name" value="Znf_CCHC_sf"/>
</dbReference>
<dbReference type="Pfam" id="PF00098">
    <property type="entry name" value="zf-CCHC"/>
    <property type="match status" value="1"/>
</dbReference>
<dbReference type="PROSITE" id="PS50158">
    <property type="entry name" value="ZF_CCHC"/>
    <property type="match status" value="1"/>
</dbReference>
<dbReference type="Proteomes" id="UP000007800">
    <property type="component" value="Unassembled WGS sequence"/>
</dbReference>
<dbReference type="SUPFAM" id="SSF57756">
    <property type="entry name" value="Retrovirus zinc finger-like domains"/>
    <property type="match status" value="1"/>
</dbReference>
<accession>C5L7H3</accession>
<evidence type="ECO:0000259" key="8">
    <source>
        <dbReference type="PROSITE" id="PS50994"/>
    </source>
</evidence>
<dbReference type="InterPro" id="IPR050951">
    <property type="entry name" value="Retrovirus_Pol_polyprotein"/>
</dbReference>
<dbReference type="GO" id="GO:0016779">
    <property type="term" value="F:nucleotidyltransferase activity"/>
    <property type="evidence" value="ECO:0007669"/>
    <property type="project" value="UniProtKB-KW"/>
</dbReference>
<dbReference type="GO" id="GO:0004519">
    <property type="term" value="F:endonuclease activity"/>
    <property type="evidence" value="ECO:0007669"/>
    <property type="project" value="UniProtKB-KW"/>
</dbReference>
<evidence type="ECO:0000313" key="10">
    <source>
        <dbReference type="Proteomes" id="UP000007800"/>
    </source>
</evidence>
<evidence type="ECO:0000256" key="3">
    <source>
        <dbReference type="ARBA" id="ARBA00022722"/>
    </source>
</evidence>
<keyword evidence="5" id="KW-0863">Zinc-finger</keyword>
<feature type="region of interest" description="Disordered" evidence="6">
    <location>
        <begin position="379"/>
        <end position="414"/>
    </location>
</feature>
<keyword evidence="1" id="KW-0808">Transferase</keyword>
<keyword evidence="4" id="KW-0255">Endonuclease</keyword>
<feature type="compositionally biased region" description="Basic and acidic residues" evidence="6">
    <location>
        <begin position="1"/>
        <end position="10"/>
    </location>
</feature>
<evidence type="ECO:0000256" key="2">
    <source>
        <dbReference type="ARBA" id="ARBA00022695"/>
    </source>
</evidence>
<feature type="compositionally biased region" description="Basic and acidic residues" evidence="6">
    <location>
        <begin position="328"/>
        <end position="338"/>
    </location>
</feature>
<proteinExistence type="predicted"/>
<dbReference type="InterPro" id="IPR001584">
    <property type="entry name" value="Integrase_cat-core"/>
</dbReference>
<organism evidence="10">
    <name type="scientific">Perkinsus marinus (strain ATCC 50983 / TXsc)</name>
    <dbReference type="NCBI Taxonomy" id="423536"/>
    <lineage>
        <taxon>Eukaryota</taxon>
        <taxon>Sar</taxon>
        <taxon>Alveolata</taxon>
        <taxon>Perkinsozoa</taxon>
        <taxon>Perkinsea</taxon>
        <taxon>Perkinsida</taxon>
        <taxon>Perkinsidae</taxon>
        <taxon>Perkinsus</taxon>
    </lineage>
</organism>
<dbReference type="CDD" id="cd00303">
    <property type="entry name" value="retropepsin_like"/>
    <property type="match status" value="1"/>
</dbReference>
<protein>
    <submittedName>
        <fullName evidence="9">Retrovirus polyprotein, putative</fullName>
    </submittedName>
</protein>
<feature type="region of interest" description="Disordered" evidence="6">
    <location>
        <begin position="1"/>
        <end position="23"/>
    </location>
</feature>
<dbReference type="PROSITE" id="PS50994">
    <property type="entry name" value="INTEGRASE"/>
    <property type="match status" value="1"/>
</dbReference>
<dbReference type="InterPro" id="IPR043502">
    <property type="entry name" value="DNA/RNA_pol_sf"/>
</dbReference>
<keyword evidence="5" id="KW-0479">Metal-binding</keyword>
<feature type="domain" description="Integrase catalytic" evidence="8">
    <location>
        <begin position="1047"/>
        <end position="1218"/>
    </location>
</feature>
<evidence type="ECO:0000256" key="6">
    <source>
        <dbReference type="SAM" id="MobiDB-lite"/>
    </source>
</evidence>
<feature type="compositionally biased region" description="Basic and acidic residues" evidence="6">
    <location>
        <begin position="345"/>
        <end position="358"/>
    </location>
</feature>
<dbReference type="PANTHER" id="PTHR37984">
    <property type="entry name" value="PROTEIN CBG26694"/>
    <property type="match status" value="1"/>
</dbReference>
<dbReference type="GO" id="GO:0008270">
    <property type="term" value="F:zinc ion binding"/>
    <property type="evidence" value="ECO:0007669"/>
    <property type="project" value="UniProtKB-KW"/>
</dbReference>
<evidence type="ECO:0000259" key="7">
    <source>
        <dbReference type="PROSITE" id="PS50158"/>
    </source>
</evidence>
<dbReference type="Pfam" id="PF00665">
    <property type="entry name" value="rve"/>
    <property type="match status" value="1"/>
</dbReference>
<gene>
    <name evidence="9" type="ORF">Pmar_PMAR020597</name>
</gene>
<dbReference type="GeneID" id="9041179"/>
<keyword evidence="2" id="KW-0548">Nucleotidyltransferase</keyword>
<evidence type="ECO:0000256" key="4">
    <source>
        <dbReference type="ARBA" id="ARBA00022759"/>
    </source>
</evidence>
<dbReference type="InterPro" id="IPR001878">
    <property type="entry name" value="Znf_CCHC"/>
</dbReference>
<dbReference type="InterPro" id="IPR036397">
    <property type="entry name" value="RNaseH_sf"/>
</dbReference>
<dbReference type="SUPFAM" id="SSF56672">
    <property type="entry name" value="DNA/RNA polymerases"/>
    <property type="match status" value="1"/>
</dbReference>
<dbReference type="OrthoDB" id="10058156at2759"/>
<dbReference type="InterPro" id="IPR021109">
    <property type="entry name" value="Peptidase_aspartic_dom_sf"/>
</dbReference>
<dbReference type="Gene3D" id="2.40.70.10">
    <property type="entry name" value="Acid Proteases"/>
    <property type="match status" value="1"/>
</dbReference>
<keyword evidence="4" id="KW-0378">Hydrolase</keyword>
<dbReference type="GO" id="GO:0015074">
    <property type="term" value="P:DNA integration"/>
    <property type="evidence" value="ECO:0007669"/>
    <property type="project" value="InterPro"/>
</dbReference>
<dbReference type="Gene3D" id="4.10.60.10">
    <property type="entry name" value="Zinc finger, CCHC-type"/>
    <property type="match status" value="1"/>
</dbReference>
<dbReference type="InterPro" id="IPR012337">
    <property type="entry name" value="RNaseH-like_sf"/>
</dbReference>
<dbReference type="InParanoid" id="C5L7H3"/>
<dbReference type="RefSeq" id="XP_002775619.1">
    <property type="nucleotide sequence ID" value="XM_002775573.1"/>
</dbReference>
<evidence type="ECO:0000256" key="5">
    <source>
        <dbReference type="PROSITE-ProRule" id="PRU00047"/>
    </source>
</evidence>
<dbReference type="PANTHER" id="PTHR37984:SF5">
    <property type="entry name" value="PROTEIN NYNRIN-LIKE"/>
    <property type="match status" value="1"/>
</dbReference>
<keyword evidence="5" id="KW-0862">Zinc</keyword>
<reference evidence="9 10" key="1">
    <citation type="submission" date="2008-07" db="EMBL/GenBank/DDBJ databases">
        <authorList>
            <person name="El-Sayed N."/>
            <person name="Caler E."/>
            <person name="Inman J."/>
            <person name="Amedeo P."/>
            <person name="Hass B."/>
            <person name="Wortman J."/>
        </authorList>
    </citation>
    <scope>NUCLEOTIDE SEQUENCE [LARGE SCALE GENOMIC DNA]</scope>
    <source>
        <strain evidence="10">ATCC 50983 / TXsc</strain>
    </source>
</reference>
<feature type="region of interest" description="Disordered" evidence="6">
    <location>
        <begin position="325"/>
        <end position="358"/>
    </location>
</feature>
<dbReference type="SMART" id="SM00343">
    <property type="entry name" value="ZnF_C2HC"/>
    <property type="match status" value="1"/>
</dbReference>
<keyword evidence="3" id="KW-0540">Nuclease</keyword>
<dbReference type="GO" id="GO:0003676">
    <property type="term" value="F:nucleic acid binding"/>
    <property type="evidence" value="ECO:0007669"/>
    <property type="project" value="InterPro"/>
</dbReference>
<evidence type="ECO:0000256" key="1">
    <source>
        <dbReference type="ARBA" id="ARBA00022679"/>
    </source>
</evidence>
<dbReference type="OMA" id="SSKWHIN"/>
<feature type="domain" description="CCHC-type" evidence="7">
    <location>
        <begin position="367"/>
        <end position="382"/>
    </location>
</feature>
<name>C5L7H3_PERM5</name>